<keyword evidence="5 10" id="KW-0995">Kinetochore</keyword>
<evidence type="ECO:0000256" key="9">
    <source>
        <dbReference type="ARBA" id="ARBA00023328"/>
    </source>
</evidence>
<keyword evidence="4 10" id="KW-0498">Mitosis</keyword>
<dbReference type="RefSeq" id="XP_034252866.1">
    <property type="nucleotide sequence ID" value="XM_034396975.1"/>
</dbReference>
<dbReference type="Pfam" id="PF03801">
    <property type="entry name" value="Ndc80_HEC"/>
    <property type="match status" value="1"/>
</dbReference>
<dbReference type="GeneID" id="117652233"/>
<comment type="function">
    <text evidence="10">Acts as a component of the essential kinetochore-associated NDC80 complex, which is required for chromosome segregation and spindle checkpoint activity.</text>
</comment>
<sequence>MRKSSFGGRRVSQPLRMDPDDMRASGSRRPPDGRRGSAIPQPGFALKGRRSSSENRNRMSSLPPMKRSRSQVNMKLQTPTISLTTPMRETNILKFGSAQSQRSPFSDGGHSSRKSTYSGTSKPNVVVKDTRPLTDKGYQQQEMQKINNFLSTFADGQSLAPKGINLKQLTTKLFVDIVNHLLGFFDSKICINMTNYVSEIPLTMKRWGYPGNLNTSWLKTVNTQHAFPHVLGLLSWLVTMASAMMRTEMDVVLQEALQCYDDDDGIDEAFPYGNAVLYMDHLFTQYGLWSKNDHAAEEKEENRFIADLCNRNGVGQEELRGMEEDVRNLEAQLNDPKEIAEMEAAVEEEKKYNACLKDYNLILDYKNRMDEHLNTAETELEETRMNIRAEEEALHVLQNKIMDLRELLKRQVMSAQERDELLKQCNEIASSIRENEEYISVVSNQIYADDLEMAKKNANLKKKTQAYNKIIVTESCWLPELKALKDDTNILHHGAEDELAQKDAYASQFKSELEKKLADLNSQIKQLKSELLQVEERKMTAVHEQQQCQDKVKHISENLNAIMLRSSEEASEMKKTIDSLKEENESRANCGTLEEQKAKLQQLYFKRDNGKILIEQNKQKALVFFQKSAAITQGVIDSVTRAEAEYVRKRNDLVQKAKERIQKYSSEVNQIDE</sequence>
<dbReference type="InterPro" id="IPR005550">
    <property type="entry name" value="Kinetochore_Ndc80"/>
</dbReference>
<feature type="region of interest" description="Disordered" evidence="12">
    <location>
        <begin position="1"/>
        <end position="73"/>
    </location>
</feature>
<feature type="domain" description="Kinetochore protein Ndc80 CH" evidence="13">
    <location>
        <begin position="102"/>
        <end position="244"/>
    </location>
</feature>
<dbReference type="GO" id="GO:0051315">
    <property type="term" value="P:attachment of mitotic spindle microtubules to kinetochore"/>
    <property type="evidence" value="ECO:0007669"/>
    <property type="project" value="UniProtKB-UniRule"/>
</dbReference>
<evidence type="ECO:0000256" key="10">
    <source>
        <dbReference type="RuleBase" id="RU368072"/>
    </source>
</evidence>
<dbReference type="Gene3D" id="1.10.418.30">
    <property type="entry name" value="Ncd80 complex, Ncd80 subunit"/>
    <property type="match status" value="1"/>
</dbReference>
<dbReference type="GO" id="GO:0005634">
    <property type="term" value="C:nucleus"/>
    <property type="evidence" value="ECO:0007669"/>
    <property type="project" value="UniProtKB-SubCell"/>
</dbReference>
<dbReference type="GO" id="GO:0051301">
    <property type="term" value="P:cell division"/>
    <property type="evidence" value="ECO:0007669"/>
    <property type="project" value="UniProtKB-UniRule"/>
</dbReference>
<keyword evidence="9 10" id="KW-0137">Centromere</keyword>
<reference evidence="15" key="1">
    <citation type="submission" date="2025-08" db="UniProtKB">
        <authorList>
            <consortium name="RefSeq"/>
        </authorList>
    </citation>
    <scope>IDENTIFICATION</scope>
    <source>
        <tissue evidence="15">Total insect</tissue>
    </source>
</reference>
<dbReference type="OrthoDB" id="7459479at2759"/>
<comment type="subcellular location">
    <subcellularLocation>
        <location evidence="10">Chromosome</location>
        <location evidence="10">Centromere</location>
        <location evidence="10">Kinetochore</location>
    </subcellularLocation>
    <subcellularLocation>
        <location evidence="10">Nucleus</location>
    </subcellularLocation>
</comment>
<feature type="coiled-coil region" evidence="11">
    <location>
        <begin position="510"/>
        <end position="583"/>
    </location>
</feature>
<feature type="compositionally biased region" description="Polar residues" evidence="12">
    <location>
        <begin position="114"/>
        <end position="123"/>
    </location>
</feature>
<dbReference type="AlphaFoldDB" id="A0A6P9A9L2"/>
<dbReference type="Proteomes" id="UP000515158">
    <property type="component" value="Unplaced"/>
</dbReference>
<accession>A0A6P9A9L2</accession>
<comment type="subunit">
    <text evidence="10">Component of the NDC80 complex.</text>
</comment>
<evidence type="ECO:0000256" key="1">
    <source>
        <dbReference type="ARBA" id="ARBA00007050"/>
    </source>
</evidence>
<dbReference type="PANTHER" id="PTHR10643:SF2">
    <property type="entry name" value="KINETOCHORE PROTEIN NDC80 HOMOLOG"/>
    <property type="match status" value="1"/>
</dbReference>
<protein>
    <recommendedName>
        <fullName evidence="10">Kinetochore protein NDC80</fullName>
    </recommendedName>
</protein>
<proteinExistence type="inferred from homology"/>
<organism evidence="15">
    <name type="scientific">Thrips palmi</name>
    <name type="common">Melon thrips</name>
    <dbReference type="NCBI Taxonomy" id="161013"/>
    <lineage>
        <taxon>Eukaryota</taxon>
        <taxon>Metazoa</taxon>
        <taxon>Ecdysozoa</taxon>
        <taxon>Arthropoda</taxon>
        <taxon>Hexapoda</taxon>
        <taxon>Insecta</taxon>
        <taxon>Pterygota</taxon>
        <taxon>Neoptera</taxon>
        <taxon>Paraneoptera</taxon>
        <taxon>Thysanoptera</taxon>
        <taxon>Terebrantia</taxon>
        <taxon>Thripoidea</taxon>
        <taxon>Thripidae</taxon>
        <taxon>Thrips</taxon>
    </lineage>
</organism>
<evidence type="ECO:0000256" key="12">
    <source>
        <dbReference type="SAM" id="MobiDB-lite"/>
    </source>
</evidence>
<gene>
    <name evidence="15" type="primary">LOC117652233</name>
</gene>
<evidence type="ECO:0000313" key="14">
    <source>
        <dbReference type="Proteomes" id="UP000515158"/>
    </source>
</evidence>
<dbReference type="InterPro" id="IPR038273">
    <property type="entry name" value="Ndc80_sf"/>
</dbReference>
<evidence type="ECO:0000256" key="11">
    <source>
        <dbReference type="SAM" id="Coils"/>
    </source>
</evidence>
<evidence type="ECO:0000256" key="2">
    <source>
        <dbReference type="ARBA" id="ARBA00022454"/>
    </source>
</evidence>
<evidence type="ECO:0000256" key="7">
    <source>
        <dbReference type="ARBA" id="ARBA00023242"/>
    </source>
</evidence>
<keyword evidence="7 10" id="KW-0539">Nucleus</keyword>
<dbReference type="InParanoid" id="A0A6P9A9L2"/>
<dbReference type="GO" id="GO:0031262">
    <property type="term" value="C:Ndc80 complex"/>
    <property type="evidence" value="ECO:0007669"/>
    <property type="project" value="UniProtKB-UniRule"/>
</dbReference>
<dbReference type="PANTHER" id="PTHR10643">
    <property type="entry name" value="KINETOCHORE PROTEIN NDC80"/>
    <property type="match status" value="1"/>
</dbReference>
<keyword evidence="14" id="KW-1185">Reference proteome</keyword>
<keyword evidence="3 10" id="KW-0132">Cell division</keyword>
<keyword evidence="2 10" id="KW-0158">Chromosome</keyword>
<dbReference type="KEGG" id="tpal:117652233"/>
<evidence type="ECO:0000256" key="8">
    <source>
        <dbReference type="ARBA" id="ARBA00023306"/>
    </source>
</evidence>
<evidence type="ECO:0000256" key="6">
    <source>
        <dbReference type="ARBA" id="ARBA00023054"/>
    </source>
</evidence>
<feature type="coiled-coil region" evidence="11">
    <location>
        <begin position="366"/>
        <end position="407"/>
    </location>
</feature>
<feature type="region of interest" description="Disordered" evidence="12">
    <location>
        <begin position="96"/>
        <end position="127"/>
    </location>
</feature>
<name>A0A6P9A9L2_THRPL</name>
<keyword evidence="8 10" id="KW-0131">Cell cycle</keyword>
<evidence type="ECO:0000256" key="5">
    <source>
        <dbReference type="ARBA" id="ARBA00022838"/>
    </source>
</evidence>
<evidence type="ECO:0000259" key="13">
    <source>
        <dbReference type="Pfam" id="PF03801"/>
    </source>
</evidence>
<evidence type="ECO:0000256" key="3">
    <source>
        <dbReference type="ARBA" id="ARBA00022618"/>
    </source>
</evidence>
<dbReference type="InterPro" id="IPR055260">
    <property type="entry name" value="Ndc80_CH"/>
</dbReference>
<evidence type="ECO:0000256" key="4">
    <source>
        <dbReference type="ARBA" id="ARBA00022776"/>
    </source>
</evidence>
<evidence type="ECO:0000313" key="15">
    <source>
        <dbReference type="RefSeq" id="XP_034252866.1"/>
    </source>
</evidence>
<feature type="compositionally biased region" description="Basic and acidic residues" evidence="12">
    <location>
        <begin position="17"/>
        <end position="35"/>
    </location>
</feature>
<dbReference type="CTD" id="10403"/>
<keyword evidence="6 11" id="KW-0175">Coiled coil</keyword>
<comment type="similarity">
    <text evidence="1 10">Belongs to the NDC80/HEC1 family.</text>
</comment>